<feature type="region of interest" description="Disordered" evidence="4">
    <location>
        <begin position="362"/>
        <end position="388"/>
    </location>
</feature>
<dbReference type="PANTHER" id="PTHR46159">
    <property type="entry name" value="PROTEIN TESMIN/TSO1-LIKE CXC 2"/>
    <property type="match status" value="1"/>
</dbReference>
<accession>A0A438BQ13</accession>
<feature type="compositionally biased region" description="Basic and acidic residues" evidence="4">
    <location>
        <begin position="24"/>
        <end position="34"/>
    </location>
</feature>
<dbReference type="GO" id="GO:0003700">
    <property type="term" value="F:DNA-binding transcription factor activity"/>
    <property type="evidence" value="ECO:0007669"/>
    <property type="project" value="InterPro"/>
</dbReference>
<feature type="compositionally biased region" description="Basic and acidic residues" evidence="4">
    <location>
        <begin position="164"/>
        <end position="178"/>
    </location>
</feature>
<dbReference type="PROSITE" id="PS51634">
    <property type="entry name" value="CRC"/>
    <property type="match status" value="1"/>
</dbReference>
<dbReference type="SMART" id="SM01114">
    <property type="entry name" value="CXC"/>
    <property type="match status" value="2"/>
</dbReference>
<dbReference type="EMBL" id="QGNW01002668">
    <property type="protein sequence ID" value="RVW13053.1"/>
    <property type="molecule type" value="Genomic_DNA"/>
</dbReference>
<feature type="domain" description="CRC" evidence="5">
    <location>
        <begin position="396"/>
        <end position="494"/>
    </location>
</feature>
<protein>
    <submittedName>
        <fullName evidence="6">CRC domain-containing protein TSO1</fullName>
    </submittedName>
</protein>
<feature type="region of interest" description="Disordered" evidence="4">
    <location>
        <begin position="14"/>
        <end position="39"/>
    </location>
</feature>
<evidence type="ECO:0000313" key="7">
    <source>
        <dbReference type="Proteomes" id="UP000288805"/>
    </source>
</evidence>
<dbReference type="Pfam" id="PF03638">
    <property type="entry name" value="TCR"/>
    <property type="match status" value="2"/>
</dbReference>
<feature type="region of interest" description="Disordered" evidence="4">
    <location>
        <begin position="308"/>
        <end position="338"/>
    </location>
</feature>
<evidence type="ECO:0000259" key="5">
    <source>
        <dbReference type="PROSITE" id="PS51634"/>
    </source>
</evidence>
<gene>
    <name evidence="6" type="primary">TSO1_4</name>
    <name evidence="6" type="ORF">CK203_101928</name>
</gene>
<feature type="compositionally biased region" description="Low complexity" evidence="4">
    <location>
        <begin position="251"/>
        <end position="264"/>
    </location>
</feature>
<organism evidence="6 7">
    <name type="scientific">Vitis vinifera</name>
    <name type="common">Grape</name>
    <dbReference type="NCBI Taxonomy" id="29760"/>
    <lineage>
        <taxon>Eukaryota</taxon>
        <taxon>Viridiplantae</taxon>
        <taxon>Streptophyta</taxon>
        <taxon>Embryophyta</taxon>
        <taxon>Tracheophyta</taxon>
        <taxon>Spermatophyta</taxon>
        <taxon>Magnoliopsida</taxon>
        <taxon>eudicotyledons</taxon>
        <taxon>Gunneridae</taxon>
        <taxon>Pentapetalae</taxon>
        <taxon>rosids</taxon>
        <taxon>Vitales</taxon>
        <taxon>Vitaceae</taxon>
        <taxon>Viteae</taxon>
        <taxon>Vitis</taxon>
    </lineage>
</organism>
<dbReference type="InterPro" id="IPR044522">
    <property type="entry name" value="TSO1-like"/>
</dbReference>
<dbReference type="AlphaFoldDB" id="A0A438BQ13"/>
<feature type="compositionally biased region" description="Basic and acidic residues" evidence="4">
    <location>
        <begin position="308"/>
        <end position="318"/>
    </location>
</feature>
<feature type="region of interest" description="Disordered" evidence="4">
    <location>
        <begin position="249"/>
        <end position="275"/>
    </location>
</feature>
<evidence type="ECO:0000256" key="3">
    <source>
        <dbReference type="ARBA" id="ARBA00023242"/>
    </source>
</evidence>
<evidence type="ECO:0000256" key="4">
    <source>
        <dbReference type="SAM" id="MobiDB-lite"/>
    </source>
</evidence>
<evidence type="ECO:0000256" key="2">
    <source>
        <dbReference type="ARBA" id="ARBA00007267"/>
    </source>
</evidence>
<dbReference type="InterPro" id="IPR033467">
    <property type="entry name" value="Tesmin/TSO1-like_CXC"/>
</dbReference>
<keyword evidence="3" id="KW-0539">Nucleus</keyword>
<dbReference type="GO" id="GO:0005634">
    <property type="term" value="C:nucleus"/>
    <property type="evidence" value="ECO:0007669"/>
    <property type="project" value="UniProtKB-SubCell"/>
</dbReference>
<name>A0A438BQ13_VITVI</name>
<dbReference type="InterPro" id="IPR005172">
    <property type="entry name" value="CRC"/>
</dbReference>
<comment type="caution">
    <text evidence="6">The sequence shown here is derived from an EMBL/GenBank/DDBJ whole genome shotgun (WGS) entry which is preliminary data.</text>
</comment>
<sequence>MDTPEKYRSQLLFPNMRQQFTDPSKPEFSRRDNDENTSEGVLDAVHQLDYLDPGIRRITEFPTMILRQKLYQKWQSGLLHMFILFKVSQKRDDSHLKLKQNYVESVKLGKQEHSEVQDHKTVDPGTYSFIATVLQLPHDEIDDLQKSQSMGSVDSYEQCETEETVTKSRDVGEIKETDQTPAVPSSTLLDKLVVSDSRAEVDDKKGKSACSPAARLSLNLVLGSQQQLSIRRRCLLYEMTGAHKKKLIYNSDSGSSASSQSDGKVSSDEKQFMPFKPGNIHPSSMLAGIGLHLNALATTAEDGNKVVKHEPLASERKPISMSRSIPSSNSMSLGQTPLNKSLTPDLLERDLVRFDSEVQATEDASQTSEFGVSEEFNHGSPKRKRRRSEQAAENEACKRCNCKKSKCLKLYCECFAAGLYCVEPCSCQDCFNKPVHETLSCKLDESNKTPASARHKRGCNCKKSSCLKKYCECFQGGVGCSISCRTEEAELDEEETEETCDKNSLDTSSQYDVVLRVKRSIQILFLQPLVQLPFTFGGGKPPQSSLLSKMRLRDPARQSCWWCEVYLSKQQEGFTSSSQDWVNSCLEEWKEVDSKIYSIIPISQSLPGEQ</sequence>
<comment type="subcellular location">
    <subcellularLocation>
        <location evidence="1">Nucleus</location>
    </subcellularLocation>
</comment>
<feature type="compositionally biased region" description="Low complexity" evidence="4">
    <location>
        <begin position="319"/>
        <end position="332"/>
    </location>
</feature>
<dbReference type="Proteomes" id="UP000288805">
    <property type="component" value="Unassembled WGS sequence"/>
</dbReference>
<feature type="region of interest" description="Disordered" evidence="4">
    <location>
        <begin position="152"/>
        <end position="181"/>
    </location>
</feature>
<reference evidence="6 7" key="1">
    <citation type="journal article" date="2018" name="PLoS Genet.">
        <title>Population sequencing reveals clonal diversity and ancestral inbreeding in the grapevine cultivar Chardonnay.</title>
        <authorList>
            <person name="Roach M.J."/>
            <person name="Johnson D.L."/>
            <person name="Bohlmann J."/>
            <person name="van Vuuren H.J."/>
            <person name="Jones S.J."/>
            <person name="Pretorius I.S."/>
            <person name="Schmidt S.A."/>
            <person name="Borneman A.R."/>
        </authorList>
    </citation>
    <scope>NUCLEOTIDE SEQUENCE [LARGE SCALE GENOMIC DNA]</scope>
    <source>
        <strain evidence="7">cv. Chardonnay</strain>
        <tissue evidence="6">Leaf</tissue>
    </source>
</reference>
<dbReference type="PANTHER" id="PTHR46159:SF15">
    <property type="entry name" value="CRC DOMAIN-CONTAINING PROTEIN"/>
    <property type="match status" value="1"/>
</dbReference>
<evidence type="ECO:0000313" key="6">
    <source>
        <dbReference type="EMBL" id="RVW13053.1"/>
    </source>
</evidence>
<evidence type="ECO:0000256" key="1">
    <source>
        <dbReference type="ARBA" id="ARBA00004123"/>
    </source>
</evidence>
<comment type="similarity">
    <text evidence="2">Belongs to the lin-54 family.</text>
</comment>
<proteinExistence type="inferred from homology"/>